<evidence type="ECO:0000313" key="5">
    <source>
        <dbReference type="Proteomes" id="UP000231702"/>
    </source>
</evidence>
<reference evidence="2 5" key="2">
    <citation type="journal article" date="2018" name="Int. J. Syst. Evol. Microbiol.">
        <title>Pseudooceanicola lipolyticus sp. nov., a marine alphaproteobacterium, reclassification of Oceanicola flagellatus as Pseudooceanicola flagellatus comb. nov. and emended description of the genus Pseudooceanicola.</title>
        <authorList>
            <person name="Huang M.-M."/>
            <person name="Guo L.-L."/>
            <person name="Wu Y.-H."/>
            <person name="Lai Q.-L."/>
            <person name="Shao Z.-Z."/>
            <person name="Wang C.-S."/>
            <person name="Wu M."/>
            <person name="Xu X.-W."/>
        </authorList>
    </citation>
    <scope>NUCLEOTIDE SEQUENCE [LARGE SCALE GENOMIC DNA]</scope>
    <source>
        <strain evidence="2 5">Ar-45</strain>
    </source>
</reference>
<dbReference type="InterPro" id="IPR003848">
    <property type="entry name" value="DUF218"/>
</dbReference>
<keyword evidence="5" id="KW-1185">Reference proteome</keyword>
<organism evidence="3 4">
    <name type="scientific">Pseudooceanicola antarcticus</name>
    <dbReference type="NCBI Taxonomy" id="1247613"/>
    <lineage>
        <taxon>Bacteria</taxon>
        <taxon>Pseudomonadati</taxon>
        <taxon>Pseudomonadota</taxon>
        <taxon>Alphaproteobacteria</taxon>
        <taxon>Rhodobacterales</taxon>
        <taxon>Paracoccaceae</taxon>
        <taxon>Pseudooceanicola</taxon>
    </lineage>
</organism>
<dbReference type="Proteomes" id="UP000231702">
    <property type="component" value="Unassembled WGS sequence"/>
</dbReference>
<reference evidence="3 4" key="1">
    <citation type="submission" date="2017-09" db="EMBL/GenBank/DDBJ databases">
        <authorList>
            <person name="Ehlers B."/>
            <person name="Leendertz F.H."/>
        </authorList>
    </citation>
    <scope>NUCLEOTIDE SEQUENCE [LARGE SCALE GENOMIC DNA]</scope>
    <source>
        <strain evidence="3 4">CGMCC 1.12662</strain>
    </source>
</reference>
<dbReference type="InterPro" id="IPR051599">
    <property type="entry name" value="Cell_Envelope_Assoc"/>
</dbReference>
<dbReference type="PANTHER" id="PTHR30336:SF20">
    <property type="entry name" value="DUF218 DOMAIN-CONTAINING PROTEIN"/>
    <property type="match status" value="1"/>
</dbReference>
<evidence type="ECO:0000313" key="4">
    <source>
        <dbReference type="Proteomes" id="UP000231655"/>
    </source>
</evidence>
<gene>
    <name evidence="2" type="ORF">CVM39_11050</name>
    <name evidence="3" type="ORF">SAMN06297129_1157</name>
</gene>
<dbReference type="GO" id="GO:0005886">
    <property type="term" value="C:plasma membrane"/>
    <property type="evidence" value="ECO:0007669"/>
    <property type="project" value="TreeGrafter"/>
</dbReference>
<name>A0A285IK55_9RHOB</name>
<sequence>MSETAVTAIVLGAAVRPDGTASPQLRRRTLHGAKLYHAGEVSRLALCGGVGRYGASEASVMADILRAEGVPEAALILEERSTDTITNISNALALCPDMKEVVIVTAPYHAPRARLIARHLGLRARSSCPEGGLSGRKLRRAKLRELGGLVKVLIWMVTGYRLT</sequence>
<dbReference type="EMBL" id="OBEA01000002">
    <property type="protein sequence ID" value="SNY47371.1"/>
    <property type="molecule type" value="Genomic_DNA"/>
</dbReference>
<protein>
    <submittedName>
        <fullName evidence="3">DUF218 domain-containing protein</fullName>
    </submittedName>
    <submittedName>
        <fullName evidence="2">YdcF family protein</fullName>
    </submittedName>
</protein>
<evidence type="ECO:0000313" key="3">
    <source>
        <dbReference type="EMBL" id="SNY47371.1"/>
    </source>
</evidence>
<dbReference type="InterPro" id="IPR014729">
    <property type="entry name" value="Rossmann-like_a/b/a_fold"/>
</dbReference>
<dbReference type="OrthoDB" id="9809813at2"/>
<proteinExistence type="predicted"/>
<dbReference type="RefSeq" id="WP_097144927.1">
    <property type="nucleotide sequence ID" value="NZ_OBEA01000002.1"/>
</dbReference>
<evidence type="ECO:0000259" key="1">
    <source>
        <dbReference type="Pfam" id="PF02698"/>
    </source>
</evidence>
<dbReference type="Pfam" id="PF02698">
    <property type="entry name" value="DUF218"/>
    <property type="match status" value="1"/>
</dbReference>
<accession>A0A285IK55</accession>
<evidence type="ECO:0000313" key="2">
    <source>
        <dbReference type="EMBL" id="PJE28983.1"/>
    </source>
</evidence>
<feature type="domain" description="DUF218" evidence="1">
    <location>
        <begin position="8"/>
        <end position="124"/>
    </location>
</feature>
<dbReference type="PANTHER" id="PTHR30336">
    <property type="entry name" value="INNER MEMBRANE PROTEIN, PROBABLE PERMEASE"/>
    <property type="match status" value="1"/>
</dbReference>
<dbReference type="Gene3D" id="3.40.50.620">
    <property type="entry name" value="HUPs"/>
    <property type="match status" value="1"/>
</dbReference>
<dbReference type="AlphaFoldDB" id="A0A285IK55"/>
<dbReference type="CDD" id="cd06259">
    <property type="entry name" value="YdcF-like"/>
    <property type="match status" value="1"/>
</dbReference>
<dbReference type="Proteomes" id="UP000231655">
    <property type="component" value="Unassembled WGS sequence"/>
</dbReference>
<dbReference type="EMBL" id="PGTD01000016">
    <property type="protein sequence ID" value="PJE28983.1"/>
    <property type="molecule type" value="Genomic_DNA"/>
</dbReference>